<comment type="caution">
    <text evidence="2">The sequence shown here is derived from an EMBL/GenBank/DDBJ whole genome shotgun (WGS) entry which is preliminary data.</text>
</comment>
<keyword evidence="3" id="KW-1185">Reference proteome</keyword>
<accession>A0ABT8YA56</accession>
<keyword evidence="1" id="KW-0175">Coiled coil</keyword>
<feature type="coiled-coil region" evidence="1">
    <location>
        <begin position="33"/>
        <end position="67"/>
    </location>
</feature>
<evidence type="ECO:0000256" key="1">
    <source>
        <dbReference type="SAM" id="Coils"/>
    </source>
</evidence>
<dbReference type="Proteomes" id="UP001169764">
    <property type="component" value="Unassembled WGS sequence"/>
</dbReference>
<protein>
    <submittedName>
        <fullName evidence="2">Uncharacterized protein</fullName>
    </submittedName>
</protein>
<sequence length="133" mass="14567">MDIISSISTSIDIVKKLRELDRKVGEADFKMLLADLTSELGDAKLNAANLKVELAETKERAAALERDAARRVSAEPEVHEGAYVFGGIARHYCTGCYDQGGKKILLNELTGHWTAFGKWQCPVCEKTLGPSTL</sequence>
<name>A0ABT8YA56_9SPHN</name>
<reference evidence="2" key="1">
    <citation type="submission" date="2023-07" db="EMBL/GenBank/DDBJ databases">
        <authorList>
            <person name="Kim M."/>
        </authorList>
    </citation>
    <scope>NUCLEOTIDE SEQUENCE</scope>
    <source>
        <strain evidence="2">BIUV-7</strain>
    </source>
</reference>
<dbReference type="EMBL" id="JAUOTP010000005">
    <property type="protein sequence ID" value="MDO6415216.1"/>
    <property type="molecule type" value="Genomic_DNA"/>
</dbReference>
<dbReference type="RefSeq" id="WP_303543077.1">
    <property type="nucleotide sequence ID" value="NZ_JAUOTP010000005.1"/>
</dbReference>
<evidence type="ECO:0000313" key="2">
    <source>
        <dbReference type="EMBL" id="MDO6415216.1"/>
    </source>
</evidence>
<proteinExistence type="predicted"/>
<organism evidence="2 3">
    <name type="scientific">Sphingomonas natans</name>
    <dbReference type="NCBI Taxonomy" id="3063330"/>
    <lineage>
        <taxon>Bacteria</taxon>
        <taxon>Pseudomonadati</taxon>
        <taxon>Pseudomonadota</taxon>
        <taxon>Alphaproteobacteria</taxon>
        <taxon>Sphingomonadales</taxon>
        <taxon>Sphingomonadaceae</taxon>
        <taxon>Sphingomonas</taxon>
    </lineage>
</organism>
<gene>
    <name evidence="2" type="ORF">Q4F19_12560</name>
</gene>
<evidence type="ECO:0000313" key="3">
    <source>
        <dbReference type="Proteomes" id="UP001169764"/>
    </source>
</evidence>